<accession>A0ACB8AX02</accession>
<sequence length="154" mass="17422">MDTQVRVGVGVFVLNERGQFVLGKRKGSHGAGTWALPGGHLELQESFESCAEREVREETGLEVTDLGFLTATNDIMVSENKHYVTVFVGCRVKGEKTVPEVREPNKCERWEWVTWSELQAWGKTQTTENVEGRRIFLPLLNLLAQRPTFDLQTS</sequence>
<gene>
    <name evidence="1" type="ORF">BV22DRAFT_1100824</name>
</gene>
<name>A0ACB8AX02_9AGAM</name>
<keyword evidence="2" id="KW-1185">Reference proteome</keyword>
<organism evidence="1 2">
    <name type="scientific">Leucogyrophana mollusca</name>
    <dbReference type="NCBI Taxonomy" id="85980"/>
    <lineage>
        <taxon>Eukaryota</taxon>
        <taxon>Fungi</taxon>
        <taxon>Dikarya</taxon>
        <taxon>Basidiomycota</taxon>
        <taxon>Agaricomycotina</taxon>
        <taxon>Agaricomycetes</taxon>
        <taxon>Agaricomycetidae</taxon>
        <taxon>Boletales</taxon>
        <taxon>Boletales incertae sedis</taxon>
        <taxon>Leucogyrophana</taxon>
    </lineage>
</organism>
<evidence type="ECO:0000313" key="2">
    <source>
        <dbReference type="Proteomes" id="UP000790709"/>
    </source>
</evidence>
<evidence type="ECO:0000313" key="1">
    <source>
        <dbReference type="EMBL" id="KAH7917817.1"/>
    </source>
</evidence>
<reference evidence="1" key="1">
    <citation type="journal article" date="2021" name="New Phytol.">
        <title>Evolutionary innovations through gain and loss of genes in the ectomycorrhizal Boletales.</title>
        <authorList>
            <person name="Wu G."/>
            <person name="Miyauchi S."/>
            <person name="Morin E."/>
            <person name="Kuo A."/>
            <person name="Drula E."/>
            <person name="Varga T."/>
            <person name="Kohler A."/>
            <person name="Feng B."/>
            <person name="Cao Y."/>
            <person name="Lipzen A."/>
            <person name="Daum C."/>
            <person name="Hundley H."/>
            <person name="Pangilinan J."/>
            <person name="Johnson J."/>
            <person name="Barry K."/>
            <person name="LaButti K."/>
            <person name="Ng V."/>
            <person name="Ahrendt S."/>
            <person name="Min B."/>
            <person name="Choi I.G."/>
            <person name="Park H."/>
            <person name="Plett J.M."/>
            <person name="Magnuson J."/>
            <person name="Spatafora J.W."/>
            <person name="Nagy L.G."/>
            <person name="Henrissat B."/>
            <person name="Grigoriev I.V."/>
            <person name="Yang Z.L."/>
            <person name="Xu J."/>
            <person name="Martin F.M."/>
        </authorList>
    </citation>
    <scope>NUCLEOTIDE SEQUENCE</scope>
    <source>
        <strain evidence="1">KUC20120723A-06</strain>
    </source>
</reference>
<dbReference type="EMBL" id="MU266928">
    <property type="protein sequence ID" value="KAH7917817.1"/>
    <property type="molecule type" value="Genomic_DNA"/>
</dbReference>
<proteinExistence type="predicted"/>
<protein>
    <submittedName>
        <fullName evidence="1">Uncharacterized protein</fullName>
    </submittedName>
</protein>
<comment type="caution">
    <text evidence="1">The sequence shown here is derived from an EMBL/GenBank/DDBJ whole genome shotgun (WGS) entry which is preliminary data.</text>
</comment>
<dbReference type="Proteomes" id="UP000790709">
    <property type="component" value="Unassembled WGS sequence"/>
</dbReference>